<feature type="transmembrane region" description="Helical" evidence="1">
    <location>
        <begin position="182"/>
        <end position="206"/>
    </location>
</feature>
<evidence type="ECO:0000313" key="2">
    <source>
        <dbReference type="EMBL" id="QDT63228.1"/>
    </source>
</evidence>
<keyword evidence="1" id="KW-0472">Membrane</keyword>
<feature type="transmembrane region" description="Helical" evidence="1">
    <location>
        <begin position="43"/>
        <end position="64"/>
    </location>
</feature>
<protein>
    <submittedName>
        <fullName evidence="2">Uncharacterized protein</fullName>
    </submittedName>
</protein>
<feature type="transmembrane region" description="Helical" evidence="1">
    <location>
        <begin position="71"/>
        <end position="91"/>
    </location>
</feature>
<accession>A0A517T4C7</accession>
<organism evidence="2 3">
    <name type="scientific">Calycomorphotria hydatis</name>
    <dbReference type="NCBI Taxonomy" id="2528027"/>
    <lineage>
        <taxon>Bacteria</taxon>
        <taxon>Pseudomonadati</taxon>
        <taxon>Planctomycetota</taxon>
        <taxon>Planctomycetia</taxon>
        <taxon>Planctomycetales</taxon>
        <taxon>Planctomycetaceae</taxon>
        <taxon>Calycomorphotria</taxon>
    </lineage>
</organism>
<dbReference type="AlphaFoldDB" id="A0A517T4C7"/>
<reference evidence="2 3" key="1">
    <citation type="submission" date="2019-02" db="EMBL/GenBank/DDBJ databases">
        <title>Deep-cultivation of Planctomycetes and their phenomic and genomic characterization uncovers novel biology.</title>
        <authorList>
            <person name="Wiegand S."/>
            <person name="Jogler M."/>
            <person name="Boedeker C."/>
            <person name="Pinto D."/>
            <person name="Vollmers J."/>
            <person name="Rivas-Marin E."/>
            <person name="Kohn T."/>
            <person name="Peeters S.H."/>
            <person name="Heuer A."/>
            <person name="Rast P."/>
            <person name="Oberbeckmann S."/>
            <person name="Bunk B."/>
            <person name="Jeske O."/>
            <person name="Meyerdierks A."/>
            <person name="Storesund J.E."/>
            <person name="Kallscheuer N."/>
            <person name="Luecker S."/>
            <person name="Lage O.M."/>
            <person name="Pohl T."/>
            <person name="Merkel B.J."/>
            <person name="Hornburger P."/>
            <person name="Mueller R.-W."/>
            <person name="Bruemmer F."/>
            <person name="Labrenz M."/>
            <person name="Spormann A.M."/>
            <person name="Op den Camp H."/>
            <person name="Overmann J."/>
            <person name="Amann R."/>
            <person name="Jetten M.S.M."/>
            <person name="Mascher T."/>
            <person name="Medema M.H."/>
            <person name="Devos D.P."/>
            <person name="Kaster A.-K."/>
            <person name="Ovreas L."/>
            <person name="Rohde M."/>
            <person name="Galperin M.Y."/>
            <person name="Jogler C."/>
        </authorList>
    </citation>
    <scope>NUCLEOTIDE SEQUENCE [LARGE SCALE GENOMIC DNA]</scope>
    <source>
        <strain evidence="2 3">V22</strain>
    </source>
</reference>
<gene>
    <name evidence="2" type="ORF">V22_04470</name>
</gene>
<evidence type="ECO:0000313" key="3">
    <source>
        <dbReference type="Proteomes" id="UP000319976"/>
    </source>
</evidence>
<dbReference type="KEGG" id="chya:V22_04470"/>
<keyword evidence="3" id="KW-1185">Reference proteome</keyword>
<keyword evidence="1" id="KW-0812">Transmembrane</keyword>
<feature type="transmembrane region" description="Helical" evidence="1">
    <location>
        <begin position="146"/>
        <end position="170"/>
    </location>
</feature>
<feature type="transmembrane region" description="Helical" evidence="1">
    <location>
        <begin position="103"/>
        <end position="126"/>
    </location>
</feature>
<dbReference type="EMBL" id="CP036316">
    <property type="protein sequence ID" value="QDT63228.1"/>
    <property type="molecule type" value="Genomic_DNA"/>
</dbReference>
<name>A0A517T4C7_9PLAN</name>
<proteinExistence type="predicted"/>
<feature type="transmembrane region" description="Helical" evidence="1">
    <location>
        <begin position="12"/>
        <end position="37"/>
    </location>
</feature>
<sequence>MNQPGMSSHIPWWLLLRCACFGLVAGIVNILLMLFVADQLEEKVLIICGAAYGSLIALPFYRVLDWWAIRWLIAILVGAFAGLIMGCLIQLELYLEFSPHWDALANGAMYGLIFGLYFSILLPRIFSSRYTLQQHWRSKRTLRNMLWGTGSLLFASLQLSSIIVLVNFLIQSPTFMQYFNYVSMPLFFITWSLVPAIAAAPLGFILNDELHKRETLNPDESAESPAS</sequence>
<evidence type="ECO:0000256" key="1">
    <source>
        <dbReference type="SAM" id="Phobius"/>
    </source>
</evidence>
<dbReference type="Proteomes" id="UP000319976">
    <property type="component" value="Chromosome"/>
</dbReference>
<keyword evidence="1" id="KW-1133">Transmembrane helix</keyword>